<sequence length="597" mass="66859">MKNKYQEMCIQIKPDETLTQKTLSQFTGKGTVRTHKHRRVAKPAAIAAGILAFAIAFPYLQSAGTHVTPQAAGNPSSTAAAQNTFGLAAYAAETKQSGNTVVLQMQQDELYESLSTGSAQGNYVTITYRPNLQCKGTNLKSVQYSLDTSALDKEEQAFFFQKTGENDAPDTWSDTDQYAHPFTIDYQKNDITAQLNAYEICIAKHLTDTAWEARDKALKSAKNFDDFIKNPETAKINEDDFQVQDTTQMVQILSKTRMVLKATFLDGSVRTQTYQITPRDDYKKNLAATLTYENQLCIELYQKFPLDRDNCNTLQKQQNDPKRTAFEKELIQRGLAFEKQHPLYNITQIEASAPETKNSFTLAAYSEKSDTYSNANSNEIAFALETERSGSDDGVKSGASFHISGTNLANVEMQIDHGKIYQIKRVTKELTSKDEQAEAEAFMRAEDKAHKPDKTLSFFSWQQYLDNGKKLKPSEAFYIEGTMLGKKTSVSYNAQYSYGLFAPAEELAKIDPPSAAQKKQGLLYGQNLEKVNDLFNGAVLKITATYKDGSRETKTLHLKTESRRIGYDQKNQVNMILPKDTKNTQAPLVKVLCADIT</sequence>
<accession>A0AA97D8R8</accession>
<dbReference type="EMBL" id="CP135996">
    <property type="protein sequence ID" value="WOC32389.1"/>
    <property type="molecule type" value="Genomic_DNA"/>
</dbReference>
<organism evidence="2 3">
    <name type="scientific">Caproicibacterium argilliputei</name>
    <dbReference type="NCBI Taxonomy" id="3030016"/>
    <lineage>
        <taxon>Bacteria</taxon>
        <taxon>Bacillati</taxon>
        <taxon>Bacillota</taxon>
        <taxon>Clostridia</taxon>
        <taxon>Eubacteriales</taxon>
        <taxon>Oscillospiraceae</taxon>
        <taxon>Caproicibacterium</taxon>
    </lineage>
</organism>
<gene>
    <name evidence="2" type="ORF">PXC00_00550</name>
</gene>
<reference evidence="2 3" key="2">
    <citation type="submission" date="2024-06" db="EMBL/GenBank/DDBJ databases">
        <title>Caproicibacterium argilliputei sp. nov, a novel caproic acid producing anaerobic bacterium isolated from pit mud.</title>
        <authorList>
            <person name="Xia S."/>
        </authorList>
    </citation>
    <scope>NUCLEOTIDE SEQUENCE [LARGE SCALE GENOMIC DNA]</scope>
    <source>
        <strain evidence="2 3">ZCY20-5</strain>
    </source>
</reference>
<reference evidence="3" key="1">
    <citation type="submission" date="2024-06" db="EMBL/GenBank/DDBJ databases">
        <title>Caproicibacterium argilliputei sp. nov, a novel caproic acid producing anaerobic bacterium isolated from pit mud.</title>
        <authorList>
            <person name="Zeng C."/>
        </authorList>
    </citation>
    <scope>NUCLEOTIDE SEQUENCE [LARGE SCALE GENOMIC DNA]</scope>
    <source>
        <strain evidence="3">ZCY20-5</strain>
    </source>
</reference>
<evidence type="ECO:0000256" key="1">
    <source>
        <dbReference type="SAM" id="Phobius"/>
    </source>
</evidence>
<evidence type="ECO:0000313" key="2">
    <source>
        <dbReference type="EMBL" id="WOC32389.1"/>
    </source>
</evidence>
<evidence type="ECO:0000313" key="3">
    <source>
        <dbReference type="Proteomes" id="UP001300604"/>
    </source>
</evidence>
<name>A0AA97D8R8_9FIRM</name>
<keyword evidence="1" id="KW-0472">Membrane</keyword>
<proteinExistence type="predicted"/>
<keyword evidence="1" id="KW-0812">Transmembrane</keyword>
<protein>
    <submittedName>
        <fullName evidence="2">Uncharacterized protein</fullName>
    </submittedName>
</protein>
<keyword evidence="3" id="KW-1185">Reference proteome</keyword>
<keyword evidence="1" id="KW-1133">Transmembrane helix</keyword>
<dbReference type="RefSeq" id="WP_275844904.1">
    <property type="nucleotide sequence ID" value="NZ_CP135996.1"/>
</dbReference>
<dbReference type="KEGG" id="carl:PXC00_00550"/>
<dbReference type="AlphaFoldDB" id="A0AA97D8R8"/>
<feature type="transmembrane region" description="Helical" evidence="1">
    <location>
        <begin position="43"/>
        <end position="60"/>
    </location>
</feature>
<dbReference type="Proteomes" id="UP001300604">
    <property type="component" value="Chromosome"/>
</dbReference>